<proteinExistence type="predicted"/>
<reference evidence="1" key="1">
    <citation type="submission" date="2022-01" db="EMBL/GenBank/DDBJ databases">
        <authorList>
            <person name="Jo J.-H."/>
            <person name="Im W.-T."/>
        </authorList>
    </citation>
    <scope>NUCLEOTIDE SEQUENCE</scope>
    <source>
        <strain evidence="1">NA20</strain>
    </source>
</reference>
<comment type="caution">
    <text evidence="1">The sequence shown here is derived from an EMBL/GenBank/DDBJ whole genome shotgun (WGS) entry which is preliminary data.</text>
</comment>
<organism evidence="1 2">
    <name type="scientific">Terrimonas ginsenosidimutans</name>
    <dbReference type="NCBI Taxonomy" id="2908004"/>
    <lineage>
        <taxon>Bacteria</taxon>
        <taxon>Pseudomonadati</taxon>
        <taxon>Bacteroidota</taxon>
        <taxon>Chitinophagia</taxon>
        <taxon>Chitinophagales</taxon>
        <taxon>Chitinophagaceae</taxon>
        <taxon>Terrimonas</taxon>
    </lineage>
</organism>
<sequence>MEKRNRPTKKLNPADPLTEEEERGLLAILQLTNGKSVFPERTAAAKKIADSILRGMQEGRIPKDIFARRK</sequence>
<dbReference type="EMBL" id="JAKLTR010000001">
    <property type="protein sequence ID" value="MCG2613162.1"/>
    <property type="molecule type" value="Genomic_DNA"/>
</dbReference>
<evidence type="ECO:0000313" key="2">
    <source>
        <dbReference type="Proteomes" id="UP001165367"/>
    </source>
</evidence>
<evidence type="ECO:0000313" key="1">
    <source>
        <dbReference type="EMBL" id="MCG2613162.1"/>
    </source>
</evidence>
<protein>
    <submittedName>
        <fullName evidence="1">Uncharacterized protein</fullName>
    </submittedName>
</protein>
<name>A0ABS9KLG0_9BACT</name>
<dbReference type="Proteomes" id="UP001165367">
    <property type="component" value="Unassembled WGS sequence"/>
</dbReference>
<keyword evidence="2" id="KW-1185">Reference proteome</keyword>
<gene>
    <name evidence="1" type="ORF">LZZ85_02685</name>
</gene>
<accession>A0ABS9KLG0</accession>
<dbReference type="RefSeq" id="WP_237868387.1">
    <property type="nucleotide sequence ID" value="NZ_JAKLTR010000001.1"/>
</dbReference>